<dbReference type="Pfam" id="PF07686">
    <property type="entry name" value="V-set"/>
    <property type="match status" value="1"/>
</dbReference>
<reference evidence="4" key="1">
    <citation type="submission" date="2025-08" db="UniProtKB">
        <authorList>
            <consortium name="Ensembl"/>
        </authorList>
    </citation>
    <scope>IDENTIFICATION</scope>
</reference>
<dbReference type="GO" id="GO:0007166">
    <property type="term" value="P:cell surface receptor signaling pathway"/>
    <property type="evidence" value="ECO:0007669"/>
    <property type="project" value="TreeGrafter"/>
</dbReference>
<dbReference type="AlphaFoldDB" id="A0A3B4T5H0"/>
<dbReference type="SMART" id="SM00409">
    <property type="entry name" value="IG"/>
    <property type="match status" value="1"/>
</dbReference>
<dbReference type="InterPro" id="IPR003599">
    <property type="entry name" value="Ig_sub"/>
</dbReference>
<name>A0A3B4T5H0_SERDU</name>
<sequence>MIITVLYLSLLLHSGGFYVPSQTVLLFSTCAAGLTVVVLQSGDHVFNKGATVTLECSLGPGLSMGSHTMYWYRQNHYRAPIEFLRKEYDTTVGFNQDRFPAQKSDAENGSLTVKKLLPEDSGVYFCAVTPGILLCKQRKTRAWGECKDRGGCK</sequence>
<dbReference type="GO" id="GO:0005886">
    <property type="term" value="C:plasma membrane"/>
    <property type="evidence" value="ECO:0007669"/>
    <property type="project" value="TreeGrafter"/>
</dbReference>
<reference evidence="4" key="2">
    <citation type="submission" date="2025-09" db="UniProtKB">
        <authorList>
            <consortium name="Ensembl"/>
        </authorList>
    </citation>
    <scope>IDENTIFICATION</scope>
</reference>
<dbReference type="GeneTree" id="ENSGT00940000177364"/>
<dbReference type="Proteomes" id="UP000261420">
    <property type="component" value="Unplaced"/>
</dbReference>
<dbReference type="GO" id="GO:0002376">
    <property type="term" value="P:immune system process"/>
    <property type="evidence" value="ECO:0007669"/>
    <property type="project" value="UniProtKB-KW"/>
</dbReference>
<dbReference type="Ensembl" id="ENSSDUT00000001430.1">
    <property type="protein sequence ID" value="ENSSDUP00000001376.1"/>
    <property type="gene ID" value="ENSSDUG00000001092.1"/>
</dbReference>
<dbReference type="PANTHER" id="PTHR23268">
    <property type="entry name" value="T-CELL RECEPTOR BETA CHAIN"/>
    <property type="match status" value="1"/>
</dbReference>
<accession>A0A3B4T5H0</accession>
<proteinExistence type="predicted"/>
<protein>
    <recommendedName>
        <fullName evidence="3">Ig-like domain-containing protein</fullName>
    </recommendedName>
</protein>
<dbReference type="InterPro" id="IPR036179">
    <property type="entry name" value="Ig-like_dom_sf"/>
</dbReference>
<keyword evidence="1" id="KW-0732">Signal</keyword>
<evidence type="ECO:0000313" key="5">
    <source>
        <dbReference type="Proteomes" id="UP000261420"/>
    </source>
</evidence>
<keyword evidence="5" id="KW-1185">Reference proteome</keyword>
<dbReference type="SUPFAM" id="SSF48726">
    <property type="entry name" value="Immunoglobulin"/>
    <property type="match status" value="1"/>
</dbReference>
<keyword evidence="2" id="KW-0391">Immunity</keyword>
<organism evidence="4 5">
    <name type="scientific">Seriola dumerili</name>
    <name type="common">Greater amberjack</name>
    <name type="synonym">Caranx dumerili</name>
    <dbReference type="NCBI Taxonomy" id="41447"/>
    <lineage>
        <taxon>Eukaryota</taxon>
        <taxon>Metazoa</taxon>
        <taxon>Chordata</taxon>
        <taxon>Craniata</taxon>
        <taxon>Vertebrata</taxon>
        <taxon>Euteleostomi</taxon>
        <taxon>Actinopterygii</taxon>
        <taxon>Neopterygii</taxon>
        <taxon>Teleostei</taxon>
        <taxon>Neoteleostei</taxon>
        <taxon>Acanthomorphata</taxon>
        <taxon>Carangaria</taxon>
        <taxon>Carangiformes</taxon>
        <taxon>Carangidae</taxon>
        <taxon>Seriola</taxon>
    </lineage>
</organism>
<dbReference type="InterPro" id="IPR013106">
    <property type="entry name" value="Ig_V-set"/>
</dbReference>
<dbReference type="PROSITE" id="PS50835">
    <property type="entry name" value="IG_LIKE"/>
    <property type="match status" value="1"/>
</dbReference>
<dbReference type="Gene3D" id="2.60.40.10">
    <property type="entry name" value="Immunoglobulins"/>
    <property type="match status" value="1"/>
</dbReference>
<evidence type="ECO:0000256" key="1">
    <source>
        <dbReference type="ARBA" id="ARBA00022729"/>
    </source>
</evidence>
<dbReference type="SMART" id="SM00406">
    <property type="entry name" value="IGv"/>
    <property type="match status" value="1"/>
</dbReference>
<evidence type="ECO:0000259" key="3">
    <source>
        <dbReference type="PROSITE" id="PS50835"/>
    </source>
</evidence>
<feature type="domain" description="Ig-like" evidence="3">
    <location>
        <begin position="20"/>
        <end position="129"/>
    </location>
</feature>
<evidence type="ECO:0000256" key="2">
    <source>
        <dbReference type="ARBA" id="ARBA00022859"/>
    </source>
</evidence>
<dbReference type="InterPro" id="IPR007110">
    <property type="entry name" value="Ig-like_dom"/>
</dbReference>
<dbReference type="InterPro" id="IPR013783">
    <property type="entry name" value="Ig-like_fold"/>
</dbReference>
<evidence type="ECO:0000313" key="4">
    <source>
        <dbReference type="Ensembl" id="ENSSDUP00000001376.1"/>
    </source>
</evidence>
<dbReference type="PANTHER" id="PTHR23268:SF28">
    <property type="entry name" value="T CELL RECEPTOR BETA VARIABLE 19"/>
    <property type="match status" value="1"/>
</dbReference>
<dbReference type="InterPro" id="IPR050413">
    <property type="entry name" value="TCR_beta_variable"/>
</dbReference>